<dbReference type="InterPro" id="IPR013538">
    <property type="entry name" value="ASHA1/2-like_C"/>
</dbReference>
<dbReference type="SUPFAM" id="SSF55961">
    <property type="entry name" value="Bet v1-like"/>
    <property type="match status" value="1"/>
</dbReference>
<dbReference type="Pfam" id="PF08327">
    <property type="entry name" value="AHSA1"/>
    <property type="match status" value="1"/>
</dbReference>
<evidence type="ECO:0000313" key="4">
    <source>
        <dbReference type="Proteomes" id="UP000267798"/>
    </source>
</evidence>
<reference evidence="3 4" key="1">
    <citation type="submission" date="2018-09" db="EMBL/GenBank/DDBJ databases">
        <title>Paenibacillus aracenensis nov. sp. isolated from a cave in southern Spain.</title>
        <authorList>
            <person name="Jurado V."/>
            <person name="Gutierrez-Patricio S."/>
            <person name="Gonzalez-Pimentel J.L."/>
            <person name="Miller A.Z."/>
            <person name="Laiz L."/>
            <person name="Saiz-Jimenez C."/>
        </authorList>
    </citation>
    <scope>NUCLEOTIDE SEQUENCE [LARGE SCALE GENOMIC DNA]</scope>
    <source>
        <strain evidence="3 4">JCM 19203</strain>
    </source>
</reference>
<evidence type="ECO:0000259" key="2">
    <source>
        <dbReference type="Pfam" id="PF08327"/>
    </source>
</evidence>
<evidence type="ECO:0000256" key="1">
    <source>
        <dbReference type="ARBA" id="ARBA00006817"/>
    </source>
</evidence>
<dbReference type="Proteomes" id="UP000267798">
    <property type="component" value="Unassembled WGS sequence"/>
</dbReference>
<feature type="domain" description="Activator of Hsp90 ATPase homologue 1/2-like C-terminal" evidence="2">
    <location>
        <begin position="11"/>
        <end position="128"/>
    </location>
</feature>
<comment type="caution">
    <text evidence="3">The sequence shown here is derived from an EMBL/GenBank/DDBJ whole genome shotgun (WGS) entry which is preliminary data.</text>
</comment>
<accession>A0A3A6PIC0</accession>
<protein>
    <submittedName>
        <fullName evidence="3">SRPBCC domain-containing protein</fullName>
    </submittedName>
</protein>
<dbReference type="OrthoDB" id="287565at2"/>
<proteinExistence type="inferred from homology"/>
<dbReference type="InterPro" id="IPR023393">
    <property type="entry name" value="START-like_dom_sf"/>
</dbReference>
<dbReference type="EMBL" id="QXQB01000004">
    <property type="protein sequence ID" value="RJX37999.1"/>
    <property type="molecule type" value="Genomic_DNA"/>
</dbReference>
<keyword evidence="4" id="KW-1185">Reference proteome</keyword>
<evidence type="ECO:0000313" key="3">
    <source>
        <dbReference type="EMBL" id="RJX37999.1"/>
    </source>
</evidence>
<sequence length="142" mass="16485">MADIEHLQIVKASAADVYFALTTAKGLSEVWTNELTVHELVGAVNEFQFGSDDLTKMQIVELIPGERIEWLCVESDPEWVGTSLSFELEEKKGKTYVTFRQTNWAKVTDFYRSCNYNWAMFLYSLKLYCEEGQGMPFQRRKF</sequence>
<comment type="similarity">
    <text evidence="1">Belongs to the AHA1 family.</text>
</comment>
<dbReference type="CDD" id="cd07814">
    <property type="entry name" value="SRPBCC_CalC_Aha1-like"/>
    <property type="match status" value="1"/>
</dbReference>
<name>A0A3A6PIC0_9BACL</name>
<gene>
    <name evidence="3" type="ORF">D3P09_18135</name>
</gene>
<dbReference type="AlphaFoldDB" id="A0A3A6PIC0"/>
<dbReference type="RefSeq" id="WP_120112818.1">
    <property type="nucleotide sequence ID" value="NZ_QXQB01000004.1"/>
</dbReference>
<dbReference type="Gene3D" id="3.30.530.20">
    <property type="match status" value="1"/>
</dbReference>
<organism evidence="3 4">
    <name type="scientific">Paenibacillus pinisoli</name>
    <dbReference type="NCBI Taxonomy" id="1276110"/>
    <lineage>
        <taxon>Bacteria</taxon>
        <taxon>Bacillati</taxon>
        <taxon>Bacillota</taxon>
        <taxon>Bacilli</taxon>
        <taxon>Bacillales</taxon>
        <taxon>Paenibacillaceae</taxon>
        <taxon>Paenibacillus</taxon>
    </lineage>
</organism>